<dbReference type="EMBL" id="OZ035826">
    <property type="protein sequence ID" value="CAL1602918.1"/>
    <property type="molecule type" value="Genomic_DNA"/>
</dbReference>
<accession>A0AAV2LP02</accession>
<reference evidence="1 2" key="1">
    <citation type="submission" date="2024-04" db="EMBL/GenBank/DDBJ databases">
        <authorList>
            <person name="Waldvogel A.-M."/>
            <person name="Schoenle A."/>
        </authorList>
    </citation>
    <scope>NUCLEOTIDE SEQUENCE [LARGE SCALE GENOMIC DNA]</scope>
</reference>
<protein>
    <submittedName>
        <fullName evidence="1">Uncharacterized protein</fullName>
    </submittedName>
</protein>
<organism evidence="1 2">
    <name type="scientific">Knipowitschia caucasica</name>
    <name type="common">Caucasian dwarf goby</name>
    <name type="synonym">Pomatoschistus caucasicus</name>
    <dbReference type="NCBI Taxonomy" id="637954"/>
    <lineage>
        <taxon>Eukaryota</taxon>
        <taxon>Metazoa</taxon>
        <taxon>Chordata</taxon>
        <taxon>Craniata</taxon>
        <taxon>Vertebrata</taxon>
        <taxon>Euteleostomi</taxon>
        <taxon>Actinopterygii</taxon>
        <taxon>Neopterygii</taxon>
        <taxon>Teleostei</taxon>
        <taxon>Neoteleostei</taxon>
        <taxon>Acanthomorphata</taxon>
        <taxon>Gobiaria</taxon>
        <taxon>Gobiiformes</taxon>
        <taxon>Gobioidei</taxon>
        <taxon>Gobiidae</taxon>
        <taxon>Gobiinae</taxon>
        <taxon>Knipowitschia</taxon>
    </lineage>
</organism>
<name>A0AAV2LP02_KNICA</name>
<sequence>MGGVDGGEADWGRLIGGRLMGGGGGGADGGEADWGRLIGGGLMGGRLMGGRLMEPFDFLLCQMCVQLLSLCSLGASAGAAAKDSSLRDQ</sequence>
<evidence type="ECO:0000313" key="2">
    <source>
        <dbReference type="Proteomes" id="UP001497482"/>
    </source>
</evidence>
<gene>
    <name evidence="1" type="ORF">KC01_LOCUS30650</name>
</gene>
<dbReference type="Proteomes" id="UP001497482">
    <property type="component" value="Chromosome 4"/>
</dbReference>
<keyword evidence="2" id="KW-1185">Reference proteome</keyword>
<dbReference type="AlphaFoldDB" id="A0AAV2LP02"/>
<evidence type="ECO:0000313" key="1">
    <source>
        <dbReference type="EMBL" id="CAL1602918.1"/>
    </source>
</evidence>
<proteinExistence type="predicted"/>